<feature type="transmembrane region" description="Helical" evidence="5">
    <location>
        <begin position="245"/>
        <end position="263"/>
    </location>
</feature>
<feature type="transmembrane region" description="Helical" evidence="5">
    <location>
        <begin position="142"/>
        <end position="167"/>
    </location>
</feature>
<proteinExistence type="inferred from homology"/>
<feature type="transmembrane region" description="Helical" evidence="5">
    <location>
        <begin position="109"/>
        <end position="127"/>
    </location>
</feature>
<comment type="subcellular location">
    <subcellularLocation>
        <location evidence="5">Cell membrane</location>
        <topology evidence="5">Multi-pass membrane protein</topology>
    </subcellularLocation>
    <subcellularLocation>
        <location evidence="1">Membrane</location>
        <topology evidence="1">Multi-pass membrane protein</topology>
    </subcellularLocation>
</comment>
<organism evidence="6 7">
    <name type="scientific">Candidatus Kinetoplastidibacterium kentomonadis</name>
    <dbReference type="NCBI Taxonomy" id="1576550"/>
    <lineage>
        <taxon>Bacteria</taxon>
        <taxon>Pseudomonadati</taxon>
        <taxon>Pseudomonadota</taxon>
        <taxon>Betaproteobacteria</taxon>
        <taxon>Candidatus Kinetoplastidibacterium</taxon>
    </lineage>
</organism>
<keyword evidence="5" id="KW-1003">Cell membrane</keyword>
<dbReference type="PANTHER" id="PTHR43483">
    <property type="entry name" value="MEMBRANE TRANSPORTER PROTEIN HI_0806-RELATED"/>
    <property type="match status" value="1"/>
</dbReference>
<feature type="transmembrane region" description="Helical" evidence="5">
    <location>
        <begin position="6"/>
        <end position="36"/>
    </location>
</feature>
<evidence type="ECO:0000313" key="7">
    <source>
        <dbReference type="Proteomes" id="UP000266796"/>
    </source>
</evidence>
<evidence type="ECO:0000313" key="6">
    <source>
        <dbReference type="EMBL" id="AWD32464.1"/>
    </source>
</evidence>
<feature type="transmembrane region" description="Helical" evidence="5">
    <location>
        <begin position="83"/>
        <end position="102"/>
    </location>
</feature>
<dbReference type="GO" id="GO:0005886">
    <property type="term" value="C:plasma membrane"/>
    <property type="evidence" value="ECO:0007669"/>
    <property type="project" value="UniProtKB-SubCell"/>
</dbReference>
<dbReference type="AlphaFoldDB" id="A0A3S7J9X7"/>
<dbReference type="InterPro" id="IPR002781">
    <property type="entry name" value="TM_pro_TauE-like"/>
</dbReference>
<keyword evidence="4 5" id="KW-0472">Membrane</keyword>
<accession>A0A3S7J9X7</accession>
<keyword evidence="7" id="KW-1185">Reference proteome</keyword>
<reference evidence="6 7" key="1">
    <citation type="journal article" date="2018" name="Parasitology">
        <title>The reduced genome of Candidatus Kinetoplastibacterium sorsogonicusi, the endosymbiont of Kentomonas sorsogonicus (Trypanosomatidae): loss of the haem-synthesis pathway.</title>
        <authorList>
            <person name="Silva F.M."/>
            <person name="Kostygov A.Y."/>
            <person name="Spodareva V.V."/>
            <person name="Butenko A."/>
            <person name="Tossou R."/>
            <person name="Lukes J."/>
            <person name="Yurchenko V."/>
            <person name="Alves J.M.P."/>
        </authorList>
    </citation>
    <scope>NUCLEOTIDE SEQUENCE [LARGE SCALE GENOMIC DNA]</scope>
    <source>
        <strain evidence="6 7">MF-08</strain>
    </source>
</reference>
<sequence>MDTYFILHLLLLGGLTGFTSGLLGIGGGTLLVPLLNILFSLHGMPENILMHSSVATSMVSIFFNSLIGSFIHNNNNNIQWKFIYFMIPGIILGGIFSSTVIFSNINSSILSLIFSIFASYSGYKMLLNNPSIINYKIMNKEIIFIGVLIGTISGLIGVGGGFISIPFMVSRGINLNQAIATSSVLCLPTSLINTIGYIISKSNCSYQLPWMIGYIHYGALIVLVSIGLIAIPLGIRTSKALKTIFLKRLFAIILFTISLYMIINNIL</sequence>
<keyword evidence="3 5" id="KW-1133">Transmembrane helix</keyword>
<dbReference type="KEGG" id="kso:CKSOR_00346"/>
<dbReference type="RefSeq" id="WP_108673871.1">
    <property type="nucleotide sequence ID" value="NZ_CP025628.1"/>
</dbReference>
<evidence type="ECO:0000256" key="4">
    <source>
        <dbReference type="ARBA" id="ARBA00023136"/>
    </source>
</evidence>
<evidence type="ECO:0000256" key="3">
    <source>
        <dbReference type="ARBA" id="ARBA00022989"/>
    </source>
</evidence>
<comment type="similarity">
    <text evidence="5">Belongs to the 4-toluene sulfonate uptake permease (TSUP) (TC 2.A.102) family.</text>
</comment>
<dbReference type="PANTHER" id="PTHR43483:SF3">
    <property type="entry name" value="MEMBRANE TRANSPORTER PROTEIN HI_0806-RELATED"/>
    <property type="match status" value="1"/>
</dbReference>
<evidence type="ECO:0000256" key="5">
    <source>
        <dbReference type="RuleBase" id="RU363041"/>
    </source>
</evidence>
<evidence type="ECO:0000256" key="1">
    <source>
        <dbReference type="ARBA" id="ARBA00004141"/>
    </source>
</evidence>
<keyword evidence="2 5" id="KW-0812">Transmembrane</keyword>
<feature type="transmembrane region" description="Helical" evidence="5">
    <location>
        <begin position="48"/>
        <end position="71"/>
    </location>
</feature>
<feature type="transmembrane region" description="Helical" evidence="5">
    <location>
        <begin position="179"/>
        <end position="199"/>
    </location>
</feature>
<dbReference type="OrthoDB" id="457670at2"/>
<evidence type="ECO:0000256" key="2">
    <source>
        <dbReference type="ARBA" id="ARBA00022692"/>
    </source>
</evidence>
<feature type="transmembrane region" description="Helical" evidence="5">
    <location>
        <begin position="211"/>
        <end position="233"/>
    </location>
</feature>
<dbReference type="Pfam" id="PF01925">
    <property type="entry name" value="TauE"/>
    <property type="match status" value="1"/>
</dbReference>
<gene>
    <name evidence="6" type="ORF">CKSOR_00346</name>
</gene>
<name>A0A3S7J9X7_9PROT</name>
<dbReference type="Proteomes" id="UP000266796">
    <property type="component" value="Chromosome"/>
</dbReference>
<protein>
    <recommendedName>
        <fullName evidence="5">Probable membrane transporter protein</fullName>
    </recommendedName>
</protein>
<dbReference type="EMBL" id="CP025628">
    <property type="protein sequence ID" value="AWD32464.1"/>
    <property type="molecule type" value="Genomic_DNA"/>
</dbReference>